<dbReference type="Gene3D" id="3.30.1700.10">
    <property type="entry name" value="lpxc deacetylase, domain 2"/>
    <property type="match status" value="1"/>
</dbReference>
<dbReference type="EMBL" id="JBHOMY010000094">
    <property type="protein sequence ID" value="MFC1459346.1"/>
    <property type="molecule type" value="Genomic_DNA"/>
</dbReference>
<dbReference type="PANTHER" id="PTHR33694">
    <property type="entry name" value="UDP-3-O-ACYL-N-ACETYLGLUCOSAMINE DEACETYLASE 1, MITOCHONDRIAL-RELATED"/>
    <property type="match status" value="1"/>
</dbReference>
<dbReference type="Pfam" id="PF03331">
    <property type="entry name" value="LpxC"/>
    <property type="match status" value="1"/>
</dbReference>
<evidence type="ECO:0000256" key="11">
    <source>
        <dbReference type="ARBA" id="ARBA00024535"/>
    </source>
</evidence>
<evidence type="ECO:0000256" key="5">
    <source>
        <dbReference type="ARBA" id="ARBA00022516"/>
    </source>
</evidence>
<proteinExistence type="inferred from homology"/>
<comment type="cofactor">
    <cofactor evidence="1 12">
        <name>Zn(2+)</name>
        <dbReference type="ChEBI" id="CHEBI:29105"/>
    </cofactor>
</comment>
<dbReference type="InterPro" id="IPR004463">
    <property type="entry name" value="UDP-acyl_GlcNac_deAcase"/>
</dbReference>
<evidence type="ECO:0000256" key="1">
    <source>
        <dbReference type="ARBA" id="ARBA00001947"/>
    </source>
</evidence>
<comment type="catalytic activity">
    <reaction evidence="11 12">
        <text>a UDP-3-O-[(3R)-3-hydroxyacyl]-N-acetyl-alpha-D-glucosamine + H2O = a UDP-3-O-[(3R)-3-hydroxyacyl]-alpha-D-glucosamine + acetate</text>
        <dbReference type="Rhea" id="RHEA:67816"/>
        <dbReference type="ChEBI" id="CHEBI:15377"/>
        <dbReference type="ChEBI" id="CHEBI:30089"/>
        <dbReference type="ChEBI" id="CHEBI:137740"/>
        <dbReference type="ChEBI" id="CHEBI:173225"/>
        <dbReference type="EC" id="3.5.1.108"/>
    </reaction>
</comment>
<dbReference type="InterPro" id="IPR015870">
    <property type="entry name" value="UDP-acyl_N-AcGlcN_deAcase_N"/>
</dbReference>
<keyword evidence="9 12" id="KW-0862">Zinc</keyword>
<comment type="similarity">
    <text evidence="12">Belongs to the LpxC family.</text>
</comment>
<protein>
    <recommendedName>
        <fullName evidence="4 12">UDP-3-O-acyl-N-acetylglucosamine deacetylase</fullName>
        <shortName evidence="12">UDP-3-O-acyl-GlcNAc deacetylase</shortName>
        <ecNumber evidence="4 12">3.5.1.108</ecNumber>
    </recommendedName>
    <alternativeName>
        <fullName evidence="12">UDP-3-O-[R-3-hydroxymyristoyl]-N-acetylglucosamine deacetylase</fullName>
    </alternativeName>
</protein>
<reference evidence="13 14" key="1">
    <citation type="submission" date="2024-09" db="EMBL/GenBank/DDBJ databases">
        <title>Nodulacao em especies de Leguminosae Basais da Amazonia e Caracterizacao dos Rizobios e Bacterias Associadas aos Nodulos.</title>
        <authorList>
            <person name="Jambeiro I.C.A."/>
            <person name="Lopes I.S."/>
            <person name="Aguiar E.R.G.R."/>
            <person name="Santos A.F.J."/>
            <person name="Dos Santos J.M.F."/>
            <person name="Gross E."/>
        </authorList>
    </citation>
    <scope>NUCLEOTIDE SEQUENCE [LARGE SCALE GENOMIC DNA]</scope>
    <source>
        <strain evidence="13 14">BRUESC1165</strain>
    </source>
</reference>
<evidence type="ECO:0000256" key="7">
    <source>
        <dbReference type="ARBA" id="ARBA00022723"/>
    </source>
</evidence>
<comment type="caution">
    <text evidence="13">The sequence shown here is derived from an EMBL/GenBank/DDBJ whole genome shotgun (WGS) entry which is preliminary data.</text>
</comment>
<keyword evidence="8 12" id="KW-0378">Hydrolase</keyword>
<keyword evidence="14" id="KW-1185">Reference proteome</keyword>
<dbReference type="SUPFAM" id="SSF54211">
    <property type="entry name" value="Ribosomal protein S5 domain 2-like"/>
    <property type="match status" value="2"/>
</dbReference>
<feature type="binding site" evidence="12">
    <location>
        <position position="94"/>
    </location>
    <ligand>
        <name>Zn(2+)</name>
        <dbReference type="ChEBI" id="CHEBI:29105"/>
    </ligand>
</feature>
<dbReference type="EC" id="3.5.1.108" evidence="4 12"/>
<evidence type="ECO:0000256" key="4">
    <source>
        <dbReference type="ARBA" id="ARBA00012745"/>
    </source>
</evidence>
<organism evidence="13 14">
    <name type="scientific">Microvirga arabica</name>
    <dbReference type="NCBI Taxonomy" id="1128671"/>
    <lineage>
        <taxon>Bacteria</taxon>
        <taxon>Pseudomonadati</taxon>
        <taxon>Pseudomonadota</taxon>
        <taxon>Alphaproteobacteria</taxon>
        <taxon>Hyphomicrobiales</taxon>
        <taxon>Methylobacteriaceae</taxon>
        <taxon>Microvirga</taxon>
    </lineage>
</organism>
<comment type="function">
    <text evidence="2 12">Catalyzes the hydrolysis of UDP-3-O-myristoyl-N-acetylglucosamine to form UDP-3-O-myristoylglucosamine and acetate, the committed step in lipid A biosynthesis.</text>
</comment>
<dbReference type="Proteomes" id="UP001593940">
    <property type="component" value="Unassembled WGS sequence"/>
</dbReference>
<evidence type="ECO:0000256" key="9">
    <source>
        <dbReference type="ARBA" id="ARBA00022833"/>
    </source>
</evidence>
<dbReference type="HAMAP" id="MF_00388">
    <property type="entry name" value="LpxC"/>
    <property type="match status" value="1"/>
</dbReference>
<feature type="active site" description="Proton donor" evidence="12">
    <location>
        <position position="279"/>
    </location>
</feature>
<dbReference type="RefSeq" id="WP_377031019.1">
    <property type="nucleotide sequence ID" value="NZ_JBHOMY010000094.1"/>
</dbReference>
<evidence type="ECO:0000256" key="10">
    <source>
        <dbReference type="ARBA" id="ARBA00023098"/>
    </source>
</evidence>
<sequence length="328" mass="35735">MQGSRREAQSSQSNRSQATLSAPVTLVGIGVHSGDQVKMILHPAEVNHGIAFLRTGLPDGMDRLIDARHLAVTATELCTVIGDRETGAVATIEHLIAAFSGLNIDNVLVEIDGPEVPILDGSSAPFVDAIDQAGITVQGAPRRYLKVLKPVRVVQGKAFAELLPNDRAFRLDVEIDFATPVIGRQRKAMDLSPSIFRREISQARDFGFMRDVEKLWSAGFALGASLENTVVIGDDGIMNPDGLRYADEFVRHKLLDAVGDLSLAGLPLLGTYRSYCGGHRMNFSVLEALFSNRSNYAVVDAVRHREMDQTELNKANATVRPTQRIPSH</sequence>
<evidence type="ECO:0000313" key="13">
    <source>
        <dbReference type="EMBL" id="MFC1459346.1"/>
    </source>
</evidence>
<evidence type="ECO:0000313" key="14">
    <source>
        <dbReference type="Proteomes" id="UP001593940"/>
    </source>
</evidence>
<dbReference type="InterPro" id="IPR020568">
    <property type="entry name" value="Ribosomal_Su5_D2-typ_SF"/>
</dbReference>
<keyword evidence="10 12" id="KW-0443">Lipid metabolism</keyword>
<comment type="pathway">
    <text evidence="3 12">Glycolipid biosynthesis; lipid IV(A) biosynthesis; lipid IV(A) from (3R)-3-hydroxytetradecanoyl-[acyl-carrier-protein] and UDP-N-acetyl-alpha-D-glucosamine: step 2/6.</text>
</comment>
<evidence type="ECO:0000256" key="12">
    <source>
        <dbReference type="HAMAP-Rule" id="MF_00388"/>
    </source>
</evidence>
<dbReference type="PANTHER" id="PTHR33694:SF1">
    <property type="entry name" value="UDP-3-O-ACYL-N-ACETYLGLUCOSAMINE DEACETYLASE 1, MITOCHONDRIAL-RELATED"/>
    <property type="match status" value="1"/>
</dbReference>
<dbReference type="NCBIfam" id="TIGR00325">
    <property type="entry name" value="lpxC"/>
    <property type="match status" value="1"/>
</dbReference>
<keyword evidence="6 12" id="KW-0441">Lipid A biosynthesis</keyword>
<dbReference type="InterPro" id="IPR011334">
    <property type="entry name" value="UDP-acyl_GlcNac_deAcase_C"/>
</dbReference>
<accession>A0ABV6YDW4</accession>
<keyword evidence="5 12" id="KW-0444">Lipid biosynthesis</keyword>
<feature type="binding site" evidence="12">
    <location>
        <position position="252"/>
    </location>
    <ligand>
        <name>Zn(2+)</name>
        <dbReference type="ChEBI" id="CHEBI:29105"/>
    </ligand>
</feature>
<feature type="binding site" evidence="12">
    <location>
        <position position="256"/>
    </location>
    <ligand>
        <name>Zn(2+)</name>
        <dbReference type="ChEBI" id="CHEBI:29105"/>
    </ligand>
</feature>
<name>A0ABV6YDW4_9HYPH</name>
<gene>
    <name evidence="12 13" type="primary">lpxC</name>
    <name evidence="13" type="ORF">ACETIH_22105</name>
</gene>
<evidence type="ECO:0000256" key="3">
    <source>
        <dbReference type="ARBA" id="ARBA00005002"/>
    </source>
</evidence>
<dbReference type="GO" id="GO:0103117">
    <property type="term" value="F:UDP-3-O-acyl-N-acetylglucosamine deacetylase activity"/>
    <property type="evidence" value="ECO:0007669"/>
    <property type="project" value="UniProtKB-EC"/>
</dbReference>
<evidence type="ECO:0000256" key="6">
    <source>
        <dbReference type="ARBA" id="ARBA00022556"/>
    </source>
</evidence>
<evidence type="ECO:0000256" key="8">
    <source>
        <dbReference type="ARBA" id="ARBA00022801"/>
    </source>
</evidence>
<evidence type="ECO:0000256" key="2">
    <source>
        <dbReference type="ARBA" id="ARBA00002923"/>
    </source>
</evidence>
<keyword evidence="7 12" id="KW-0479">Metal-binding</keyword>
<dbReference type="Gene3D" id="3.30.230.20">
    <property type="entry name" value="lpxc deacetylase, domain 1"/>
    <property type="match status" value="1"/>
</dbReference>